<evidence type="ECO:0000313" key="3">
    <source>
        <dbReference type="Proteomes" id="UP001244011"/>
    </source>
</evidence>
<sequence>MTNLPPPTSSLPSSSLPSSPTRSIMPTDADFERVFGELCDNRPGLEEMSQLLRKEWPDRADRKAFNAWLDARRRPLFSVSNLAASELVEKVDAISFLDDAAVDILDDEMHKDFRTWIVLGRIGKYLYRLAPESYRLRPQVLELPPTNRKVLLESFLAVNLTVQPREPSLPTNRRRANMSEESTITAESDDVNSPGFVFYQLGYLEYSCYKVQDMPKSYEEAERREWFKTGFNVVAELSRSGTVRSIYLVFDMFPDVDEESCERSQWTGLDWGRLPSSRGDEQFSIARIGKRLGDFGLDVELELTDLTEHPVELVRVVLSADGYPLPIKVNQYNRIKVDE</sequence>
<protein>
    <submittedName>
        <fullName evidence="2">Uncharacterized protein</fullName>
    </submittedName>
</protein>
<gene>
    <name evidence="2" type="ORF">QBC33DRAFT_524017</name>
</gene>
<dbReference type="Proteomes" id="UP001244011">
    <property type="component" value="Unassembled WGS sequence"/>
</dbReference>
<dbReference type="RefSeq" id="XP_060287763.1">
    <property type="nucleotide sequence ID" value="XM_060426692.1"/>
</dbReference>
<name>A0AAJ0C7U9_9PEZI</name>
<reference evidence="2" key="1">
    <citation type="submission" date="2023-06" db="EMBL/GenBank/DDBJ databases">
        <title>Genome-scale phylogeny and comparative genomics of the fungal order Sordariales.</title>
        <authorList>
            <consortium name="Lawrence Berkeley National Laboratory"/>
            <person name="Hensen N."/>
            <person name="Bonometti L."/>
            <person name="Westerberg I."/>
            <person name="Brannstrom I.O."/>
            <person name="Guillou S."/>
            <person name="Cros-Aarteil S."/>
            <person name="Calhoun S."/>
            <person name="Haridas S."/>
            <person name="Kuo A."/>
            <person name="Mondo S."/>
            <person name="Pangilinan J."/>
            <person name="Riley R."/>
            <person name="Labutti K."/>
            <person name="Andreopoulos B."/>
            <person name="Lipzen A."/>
            <person name="Chen C."/>
            <person name="Yanf M."/>
            <person name="Daum C."/>
            <person name="Ng V."/>
            <person name="Clum A."/>
            <person name="Steindorff A."/>
            <person name="Ohm R."/>
            <person name="Martin F."/>
            <person name="Silar P."/>
            <person name="Natvig D."/>
            <person name="Lalanne C."/>
            <person name="Gautier V."/>
            <person name="Ament-Velasquez S.L."/>
            <person name="Kruys A."/>
            <person name="Hutchinson M.I."/>
            <person name="Powell A.J."/>
            <person name="Barry K."/>
            <person name="Miller A.N."/>
            <person name="Grigoriev I.V."/>
            <person name="Debuchy R."/>
            <person name="Gladieux P."/>
            <person name="Thoren M.H."/>
            <person name="Johannesson H."/>
        </authorList>
    </citation>
    <scope>NUCLEOTIDE SEQUENCE</scope>
    <source>
        <strain evidence="2">8032-3</strain>
    </source>
</reference>
<feature type="region of interest" description="Disordered" evidence="1">
    <location>
        <begin position="1"/>
        <end position="24"/>
    </location>
</feature>
<organism evidence="2 3">
    <name type="scientific">Phialemonium atrogriseum</name>
    <dbReference type="NCBI Taxonomy" id="1093897"/>
    <lineage>
        <taxon>Eukaryota</taxon>
        <taxon>Fungi</taxon>
        <taxon>Dikarya</taxon>
        <taxon>Ascomycota</taxon>
        <taxon>Pezizomycotina</taxon>
        <taxon>Sordariomycetes</taxon>
        <taxon>Sordariomycetidae</taxon>
        <taxon>Cephalothecales</taxon>
        <taxon>Cephalothecaceae</taxon>
        <taxon>Phialemonium</taxon>
    </lineage>
</organism>
<proteinExistence type="predicted"/>
<feature type="compositionally biased region" description="Low complexity" evidence="1">
    <location>
        <begin position="10"/>
        <end position="21"/>
    </location>
</feature>
<evidence type="ECO:0000256" key="1">
    <source>
        <dbReference type="SAM" id="MobiDB-lite"/>
    </source>
</evidence>
<keyword evidence="3" id="KW-1185">Reference proteome</keyword>
<evidence type="ECO:0000313" key="2">
    <source>
        <dbReference type="EMBL" id="KAK1771550.1"/>
    </source>
</evidence>
<accession>A0AAJ0C7U9</accession>
<comment type="caution">
    <text evidence="2">The sequence shown here is derived from an EMBL/GenBank/DDBJ whole genome shotgun (WGS) entry which is preliminary data.</text>
</comment>
<dbReference type="EMBL" id="MU838998">
    <property type="protein sequence ID" value="KAK1771550.1"/>
    <property type="molecule type" value="Genomic_DNA"/>
</dbReference>
<dbReference type="GeneID" id="85309879"/>
<dbReference type="AlphaFoldDB" id="A0AAJ0C7U9"/>